<reference evidence="1" key="1">
    <citation type="journal article" date="2014" name="Int. J. Syst. Evol. Microbiol.">
        <title>Complete genome sequence of Corynebacterium casei LMG S-19264T (=DSM 44701T), isolated from a smear-ripened cheese.</title>
        <authorList>
            <consortium name="US DOE Joint Genome Institute (JGI-PGF)"/>
            <person name="Walter F."/>
            <person name="Albersmeier A."/>
            <person name="Kalinowski J."/>
            <person name="Ruckert C."/>
        </authorList>
    </citation>
    <scope>NUCLEOTIDE SEQUENCE</scope>
    <source>
        <strain evidence="1">KCTC 12368</strain>
    </source>
</reference>
<dbReference type="Proteomes" id="UP000619457">
    <property type="component" value="Unassembled WGS sequence"/>
</dbReference>
<dbReference type="AlphaFoldDB" id="A0A918Q3I3"/>
<gene>
    <name evidence="1" type="ORF">GCM10007049_26250</name>
</gene>
<proteinExistence type="predicted"/>
<comment type="caution">
    <text evidence="1">The sequence shown here is derived from an EMBL/GenBank/DDBJ whole genome shotgun (WGS) entry which is preliminary data.</text>
</comment>
<evidence type="ECO:0000313" key="2">
    <source>
        <dbReference type="Proteomes" id="UP000619457"/>
    </source>
</evidence>
<dbReference type="EMBL" id="BMWX01000004">
    <property type="protein sequence ID" value="GGZ31714.1"/>
    <property type="molecule type" value="Genomic_DNA"/>
</dbReference>
<protein>
    <submittedName>
        <fullName evidence="1">Uncharacterized protein</fullName>
    </submittedName>
</protein>
<keyword evidence="2" id="KW-1185">Reference proteome</keyword>
<evidence type="ECO:0000313" key="1">
    <source>
        <dbReference type="EMBL" id="GGZ31714.1"/>
    </source>
</evidence>
<organism evidence="1 2">
    <name type="scientific">Echinicola pacifica</name>
    <dbReference type="NCBI Taxonomy" id="346377"/>
    <lineage>
        <taxon>Bacteria</taxon>
        <taxon>Pseudomonadati</taxon>
        <taxon>Bacteroidota</taxon>
        <taxon>Cytophagia</taxon>
        <taxon>Cytophagales</taxon>
        <taxon>Cyclobacteriaceae</taxon>
        <taxon>Echinicola</taxon>
    </lineage>
</organism>
<sequence>MNVPIWIFVNGLQIRITIKKRPIGKKLRLELYSQTGFHYLSIYLKIEKETELGEIEIKQ</sequence>
<accession>A0A918Q3I3</accession>
<name>A0A918Q3I3_9BACT</name>
<reference evidence="1" key="2">
    <citation type="submission" date="2020-09" db="EMBL/GenBank/DDBJ databases">
        <authorList>
            <person name="Sun Q."/>
            <person name="Kim S."/>
        </authorList>
    </citation>
    <scope>NUCLEOTIDE SEQUENCE</scope>
    <source>
        <strain evidence="1">KCTC 12368</strain>
    </source>
</reference>